<dbReference type="EMBL" id="MEHA01000070">
    <property type="protein sequence ID" value="ODR30960.1"/>
    <property type="molecule type" value="Genomic_DNA"/>
</dbReference>
<evidence type="ECO:0000259" key="2">
    <source>
        <dbReference type="Pfam" id="PF04892"/>
    </source>
</evidence>
<dbReference type="InterPro" id="IPR006976">
    <property type="entry name" value="VanZ-like"/>
</dbReference>
<keyword evidence="1" id="KW-0812">Transmembrane</keyword>
<protein>
    <submittedName>
        <fullName evidence="3">Antibiotic resistance protein</fullName>
    </submittedName>
</protein>
<name>A0A1E3U4S5_9FIRM</name>
<dbReference type="RefSeq" id="WP_015555147.1">
    <property type="nucleotide sequence ID" value="NZ_MEHA01000070.1"/>
</dbReference>
<dbReference type="InterPro" id="IPR053150">
    <property type="entry name" value="Teicoplanin_resist-assoc"/>
</dbReference>
<proteinExistence type="predicted"/>
<evidence type="ECO:0000313" key="3">
    <source>
        <dbReference type="EMBL" id="ODR30960.1"/>
    </source>
</evidence>
<reference evidence="3 4" key="1">
    <citation type="submission" date="2016-08" db="EMBL/GenBank/DDBJ databases">
        <authorList>
            <person name="Seilhamer J.J."/>
        </authorList>
    </citation>
    <scope>NUCLEOTIDE SEQUENCE [LARGE SCALE GENOMIC DNA]</scope>
    <source>
        <strain evidence="3 4">NML150140-1</strain>
    </source>
</reference>
<dbReference type="PANTHER" id="PTHR36834:SF1">
    <property type="entry name" value="INTEGRAL MEMBRANE PROTEIN"/>
    <property type="match status" value="1"/>
</dbReference>
<feature type="transmembrane region" description="Helical" evidence="1">
    <location>
        <begin position="79"/>
        <end position="99"/>
    </location>
</feature>
<feature type="domain" description="VanZ-like" evidence="2">
    <location>
        <begin position="42"/>
        <end position="151"/>
    </location>
</feature>
<feature type="transmembrane region" description="Helical" evidence="1">
    <location>
        <begin position="37"/>
        <end position="59"/>
    </location>
</feature>
<keyword evidence="1" id="KW-1133">Transmembrane helix</keyword>
<evidence type="ECO:0000256" key="1">
    <source>
        <dbReference type="SAM" id="Phobius"/>
    </source>
</evidence>
<keyword evidence="1" id="KW-0472">Membrane</keyword>
<evidence type="ECO:0000313" key="4">
    <source>
        <dbReference type="Proteomes" id="UP000094271"/>
    </source>
</evidence>
<comment type="caution">
    <text evidence="3">The sequence shown here is derived from an EMBL/GenBank/DDBJ whole genome shotgun (WGS) entry which is preliminary data.</text>
</comment>
<dbReference type="AlphaFoldDB" id="A0A1E3U4S5"/>
<dbReference type="PANTHER" id="PTHR36834">
    <property type="entry name" value="MEMBRANE PROTEIN-RELATED"/>
    <property type="match status" value="1"/>
</dbReference>
<dbReference type="Proteomes" id="UP000094271">
    <property type="component" value="Unassembled WGS sequence"/>
</dbReference>
<dbReference type="OrthoDB" id="9805025at2"/>
<sequence>MHRIYSALIDIVAAAIFIVPLLALYGKISLRSLKQTLIYIVFAFYLVAVLSLVGFPSVLSLNLDFTINIIPLVDMISDFVNACLNVLLFVPLGFLLPMLWKKYKAIKNTMLFAMCMTIAIEISQIFTFRTTDINDIITNMVGTLGGYFIAKRITKNFTQYPELNAENKDLYIICGTVMLIMFLLQPFTASLLWELIL</sequence>
<feature type="transmembrane region" description="Helical" evidence="1">
    <location>
        <begin position="111"/>
        <end position="127"/>
    </location>
</feature>
<gene>
    <name evidence="3" type="ORF">BEI59_37115</name>
</gene>
<accession>A0A1E3U4S5</accession>
<feature type="transmembrane region" description="Helical" evidence="1">
    <location>
        <begin position="133"/>
        <end position="150"/>
    </location>
</feature>
<organism evidence="3 4">
    <name type="scientific">Eisenbergiella tayi</name>
    <dbReference type="NCBI Taxonomy" id="1432052"/>
    <lineage>
        <taxon>Bacteria</taxon>
        <taxon>Bacillati</taxon>
        <taxon>Bacillota</taxon>
        <taxon>Clostridia</taxon>
        <taxon>Lachnospirales</taxon>
        <taxon>Lachnospiraceae</taxon>
        <taxon>Eisenbergiella</taxon>
    </lineage>
</organism>
<feature type="transmembrane region" description="Helical" evidence="1">
    <location>
        <begin position="170"/>
        <end position="193"/>
    </location>
</feature>
<dbReference type="Pfam" id="PF04892">
    <property type="entry name" value="VanZ"/>
    <property type="match status" value="1"/>
</dbReference>
<feature type="transmembrane region" description="Helical" evidence="1">
    <location>
        <begin position="6"/>
        <end position="25"/>
    </location>
</feature>